<proteinExistence type="predicted"/>
<sequence length="45" mass="4665">RLRSVAAGLMVVKPVEWQRRQPGSGGCLAAAGGLRCGGGAWREVT</sequence>
<accession>A0A699RWW2</accession>
<name>A0A699RWW2_TANCI</name>
<comment type="caution">
    <text evidence="1">The sequence shown here is derived from an EMBL/GenBank/DDBJ whole genome shotgun (WGS) entry which is preliminary data.</text>
</comment>
<organism evidence="1">
    <name type="scientific">Tanacetum cinerariifolium</name>
    <name type="common">Dalmatian daisy</name>
    <name type="synonym">Chrysanthemum cinerariifolium</name>
    <dbReference type="NCBI Taxonomy" id="118510"/>
    <lineage>
        <taxon>Eukaryota</taxon>
        <taxon>Viridiplantae</taxon>
        <taxon>Streptophyta</taxon>
        <taxon>Embryophyta</taxon>
        <taxon>Tracheophyta</taxon>
        <taxon>Spermatophyta</taxon>
        <taxon>Magnoliopsida</taxon>
        <taxon>eudicotyledons</taxon>
        <taxon>Gunneridae</taxon>
        <taxon>Pentapetalae</taxon>
        <taxon>asterids</taxon>
        <taxon>campanulids</taxon>
        <taxon>Asterales</taxon>
        <taxon>Asteraceae</taxon>
        <taxon>Asteroideae</taxon>
        <taxon>Anthemideae</taxon>
        <taxon>Anthemidinae</taxon>
        <taxon>Tanacetum</taxon>
    </lineage>
</organism>
<protein>
    <submittedName>
        <fullName evidence="1">Uncharacterized protein</fullName>
    </submittedName>
</protein>
<evidence type="ECO:0000313" key="1">
    <source>
        <dbReference type="EMBL" id="GFC89347.1"/>
    </source>
</evidence>
<dbReference type="EMBL" id="BKCJ011120469">
    <property type="protein sequence ID" value="GFC89347.1"/>
    <property type="molecule type" value="Genomic_DNA"/>
</dbReference>
<gene>
    <name evidence="1" type="ORF">Tci_861317</name>
</gene>
<dbReference type="AlphaFoldDB" id="A0A699RWW2"/>
<reference evidence="1" key="1">
    <citation type="journal article" date="2019" name="Sci. Rep.">
        <title>Draft genome of Tanacetum cinerariifolium, the natural source of mosquito coil.</title>
        <authorList>
            <person name="Yamashiro T."/>
            <person name="Shiraishi A."/>
            <person name="Satake H."/>
            <person name="Nakayama K."/>
        </authorList>
    </citation>
    <scope>NUCLEOTIDE SEQUENCE</scope>
</reference>
<feature type="non-terminal residue" evidence="1">
    <location>
        <position position="1"/>
    </location>
</feature>